<gene>
    <name evidence="3" type="ORF">SEMRO_388_G132400.1</name>
</gene>
<protein>
    <submittedName>
        <fullName evidence="3">Uncharacterized protein</fullName>
    </submittedName>
</protein>
<keyword evidence="2" id="KW-1133">Transmembrane helix</keyword>
<dbReference type="Proteomes" id="UP001153069">
    <property type="component" value="Unassembled WGS sequence"/>
</dbReference>
<feature type="compositionally biased region" description="Basic and acidic residues" evidence="1">
    <location>
        <begin position="1"/>
        <end position="10"/>
    </location>
</feature>
<reference evidence="3" key="1">
    <citation type="submission" date="2020-06" db="EMBL/GenBank/DDBJ databases">
        <authorList>
            <consortium name="Plant Systems Biology data submission"/>
        </authorList>
    </citation>
    <scope>NUCLEOTIDE SEQUENCE</scope>
    <source>
        <strain evidence="3">D6</strain>
    </source>
</reference>
<sequence length="602" mass="65347">MTEPAAKTEEAISSSSSTSAANDNVPATDQSDQSAQEAITSIMSNATAASVESRQVLALRTNDTTTTLTNPWNVSPAVTSSQSEASETRVPKEPDNKIDLVAAAAEPSTMVGIKRSNSNPALLPQQAQQWHPQQPQQEEPSIPQTFSLPVSAMNYTPAQGEPNKEAEDTKEVNHVRFSDSTAAPDSVPPTPTNNNKNSHTHLTVDTSDLQALNSSGSVSTDYQEGGRLWQAALEEAEKRNEILANKKKTRNRITESIMERTRSRADPNALITTSSTATPIGAGKPSSTMVSLGGDHESSFILSTALAKKRVRVVQLLLIGLVGLLLGLLGNFFVSTSCHFASVSITVGQNEQTFDFHFGLWKYSPIDSVFQGYPYCYKYDQNYAAEAPLVARAANITALLAGLISLSVLWLYLIFGTTNKRRWKWAVRMAIFAGLIQLGTLYFFLGTLCQEYSCQLGLGAYLSMFTSVVWFVLAMEMQYHMPVAIYASSGGSGMAGPAALEEPHALVAQMEMTSCMGDVTREYVTRVTGKDKDMDNLQNLSRAQQQQQRRTRPSPCGLYSPTNACGFYNGGNYIPSPTKGTYQAPDPTLLEEALATPSSRNQ</sequence>
<feature type="region of interest" description="Disordered" evidence="1">
    <location>
        <begin position="179"/>
        <end position="201"/>
    </location>
</feature>
<feature type="compositionally biased region" description="Polar residues" evidence="1">
    <location>
        <begin position="25"/>
        <end position="40"/>
    </location>
</feature>
<organism evidence="3 4">
    <name type="scientific">Seminavis robusta</name>
    <dbReference type="NCBI Taxonomy" id="568900"/>
    <lineage>
        <taxon>Eukaryota</taxon>
        <taxon>Sar</taxon>
        <taxon>Stramenopiles</taxon>
        <taxon>Ochrophyta</taxon>
        <taxon>Bacillariophyta</taxon>
        <taxon>Bacillariophyceae</taxon>
        <taxon>Bacillariophycidae</taxon>
        <taxon>Naviculales</taxon>
        <taxon>Naviculaceae</taxon>
        <taxon>Seminavis</taxon>
    </lineage>
</organism>
<keyword evidence="2" id="KW-0472">Membrane</keyword>
<feature type="compositionally biased region" description="Low complexity" evidence="1">
    <location>
        <begin position="11"/>
        <end position="21"/>
    </location>
</feature>
<dbReference type="AlphaFoldDB" id="A0A9N8DUU3"/>
<feature type="transmembrane region" description="Helical" evidence="2">
    <location>
        <begin position="456"/>
        <end position="475"/>
    </location>
</feature>
<feature type="region of interest" description="Disordered" evidence="1">
    <location>
        <begin position="66"/>
        <end position="92"/>
    </location>
</feature>
<proteinExistence type="predicted"/>
<evidence type="ECO:0000256" key="1">
    <source>
        <dbReference type="SAM" id="MobiDB-lite"/>
    </source>
</evidence>
<evidence type="ECO:0000313" key="3">
    <source>
        <dbReference type="EMBL" id="CAB9509403.1"/>
    </source>
</evidence>
<evidence type="ECO:0000313" key="4">
    <source>
        <dbReference type="Proteomes" id="UP001153069"/>
    </source>
</evidence>
<feature type="region of interest" description="Disordered" evidence="1">
    <location>
        <begin position="1"/>
        <end position="40"/>
    </location>
</feature>
<feature type="compositionally biased region" description="Polar residues" evidence="1">
    <location>
        <begin position="71"/>
        <end position="85"/>
    </location>
</feature>
<keyword evidence="2" id="KW-0812">Transmembrane</keyword>
<dbReference type="OrthoDB" id="48905at2759"/>
<keyword evidence="4" id="KW-1185">Reference proteome</keyword>
<dbReference type="EMBL" id="CAICTM010000387">
    <property type="protein sequence ID" value="CAB9509403.1"/>
    <property type="molecule type" value="Genomic_DNA"/>
</dbReference>
<feature type="compositionally biased region" description="Polar residues" evidence="1">
    <location>
        <begin position="192"/>
        <end position="201"/>
    </location>
</feature>
<feature type="transmembrane region" description="Helical" evidence="2">
    <location>
        <begin position="313"/>
        <end position="334"/>
    </location>
</feature>
<feature type="transmembrane region" description="Helical" evidence="2">
    <location>
        <begin position="425"/>
        <end position="444"/>
    </location>
</feature>
<feature type="transmembrane region" description="Helical" evidence="2">
    <location>
        <begin position="393"/>
        <end position="413"/>
    </location>
</feature>
<comment type="caution">
    <text evidence="3">The sequence shown here is derived from an EMBL/GenBank/DDBJ whole genome shotgun (WGS) entry which is preliminary data.</text>
</comment>
<evidence type="ECO:0000256" key="2">
    <source>
        <dbReference type="SAM" id="Phobius"/>
    </source>
</evidence>
<name>A0A9N8DUU3_9STRA</name>
<accession>A0A9N8DUU3</accession>